<dbReference type="Proteomes" id="UP000037716">
    <property type="component" value="Unassembled WGS sequence"/>
</dbReference>
<dbReference type="Gene3D" id="1.20.120.160">
    <property type="entry name" value="HPT domain"/>
    <property type="match status" value="1"/>
</dbReference>
<dbReference type="OrthoDB" id="1441381at2"/>
<evidence type="ECO:0000313" key="4">
    <source>
        <dbReference type="EMBL" id="SEE53497.1"/>
    </source>
</evidence>
<name>A0A0N0CG63_9FLAO</name>
<dbReference type="Proteomes" id="UP000183071">
    <property type="component" value="Unassembled WGS sequence"/>
</dbReference>
<dbReference type="InterPro" id="IPR036641">
    <property type="entry name" value="HPT_dom_sf"/>
</dbReference>
<evidence type="ECO:0000259" key="2">
    <source>
        <dbReference type="PROSITE" id="PS50894"/>
    </source>
</evidence>
<dbReference type="EMBL" id="LGBR01000001">
    <property type="protein sequence ID" value="KOY52858.1"/>
    <property type="molecule type" value="Genomic_DNA"/>
</dbReference>
<reference evidence="3 5" key="1">
    <citation type="submission" date="2015-07" db="EMBL/GenBank/DDBJ databases">
        <title>Genome of Polaribacter dokdonenesis DSW-5, isolated from seawater off Dokdo in Korea.</title>
        <authorList>
            <person name="Yoon K."/>
            <person name="Song J.Y."/>
            <person name="Kim J.F."/>
        </authorList>
    </citation>
    <scope>NUCLEOTIDE SEQUENCE [LARGE SCALE GENOMIC DNA]</scope>
    <source>
        <strain evidence="3 5">DSW-5</strain>
    </source>
</reference>
<evidence type="ECO:0000313" key="6">
    <source>
        <dbReference type="Proteomes" id="UP000183071"/>
    </source>
</evidence>
<proteinExistence type="predicted"/>
<evidence type="ECO:0000313" key="5">
    <source>
        <dbReference type="Proteomes" id="UP000037716"/>
    </source>
</evidence>
<dbReference type="AlphaFoldDB" id="A0A0N0CG63"/>
<gene>
    <name evidence="3" type="ORF">I602_2418</name>
    <name evidence="4" type="ORF">SAMN05444353_2192</name>
</gene>
<dbReference type="RefSeq" id="WP_053974926.1">
    <property type="nucleotide sequence ID" value="NZ_FNUE01000002.1"/>
</dbReference>
<sequence>METPNFKIIDQYAQGDDSVKQMMLDIIKEEFPEEKEKYYTHLKAKEAKETQESVHKLKHKISVLGLEQSYEIANAYEKDLLKGSFDLQDKFNQILDTITTFIDAL</sequence>
<dbReference type="InterPro" id="IPR008207">
    <property type="entry name" value="Sig_transdc_His_kin_Hpt_dom"/>
</dbReference>
<dbReference type="GO" id="GO:0000160">
    <property type="term" value="P:phosphorelay signal transduction system"/>
    <property type="evidence" value="ECO:0007669"/>
    <property type="project" value="InterPro"/>
</dbReference>
<organism evidence="3 5">
    <name type="scientific">Polaribacter dokdonensis DSW-5</name>
    <dbReference type="NCBI Taxonomy" id="1300348"/>
    <lineage>
        <taxon>Bacteria</taxon>
        <taxon>Pseudomonadati</taxon>
        <taxon>Bacteroidota</taxon>
        <taxon>Flavobacteriia</taxon>
        <taxon>Flavobacteriales</taxon>
        <taxon>Flavobacteriaceae</taxon>
    </lineage>
</organism>
<dbReference type="SUPFAM" id="SSF47226">
    <property type="entry name" value="Histidine-containing phosphotransfer domain, HPT domain"/>
    <property type="match status" value="1"/>
</dbReference>
<keyword evidence="6" id="KW-1185">Reference proteome</keyword>
<evidence type="ECO:0000256" key="1">
    <source>
        <dbReference type="PROSITE-ProRule" id="PRU00110"/>
    </source>
</evidence>
<keyword evidence="1" id="KW-0597">Phosphoprotein</keyword>
<protein>
    <submittedName>
        <fullName evidence="3">Two-component system histidine-containing phosphotransfer protein (HPt)</fullName>
    </submittedName>
</protein>
<feature type="domain" description="HPt" evidence="2">
    <location>
        <begin position="16"/>
        <end position="105"/>
    </location>
</feature>
<feature type="modified residue" description="Phosphohistidine" evidence="1">
    <location>
        <position position="55"/>
    </location>
</feature>
<accession>A0A0N0CG63</accession>
<dbReference type="PROSITE" id="PS50894">
    <property type="entry name" value="HPT"/>
    <property type="match status" value="1"/>
</dbReference>
<comment type="caution">
    <text evidence="3">The sequence shown here is derived from an EMBL/GenBank/DDBJ whole genome shotgun (WGS) entry which is preliminary data.</text>
</comment>
<reference evidence="4 6" key="2">
    <citation type="submission" date="2016-10" db="EMBL/GenBank/DDBJ databases">
        <authorList>
            <person name="Varghese N."/>
            <person name="Submissions S."/>
        </authorList>
    </citation>
    <scope>NUCLEOTIDE SEQUENCE [LARGE SCALE GENOMIC DNA]</scope>
    <source>
        <strain evidence="4 6">DSW-5</strain>
    </source>
</reference>
<dbReference type="GO" id="GO:0004672">
    <property type="term" value="F:protein kinase activity"/>
    <property type="evidence" value="ECO:0007669"/>
    <property type="project" value="UniProtKB-ARBA"/>
</dbReference>
<dbReference type="PATRIC" id="fig|1300348.6.peg.2419"/>
<dbReference type="STRING" id="1300348.I602_2418"/>
<dbReference type="EMBL" id="FNUE01000002">
    <property type="protein sequence ID" value="SEE53497.1"/>
    <property type="molecule type" value="Genomic_DNA"/>
</dbReference>
<evidence type="ECO:0000313" key="3">
    <source>
        <dbReference type="EMBL" id="KOY52858.1"/>
    </source>
</evidence>